<dbReference type="EMBL" id="CACRYJ010000058">
    <property type="protein sequence ID" value="VZO39207.1"/>
    <property type="molecule type" value="Genomic_DNA"/>
</dbReference>
<dbReference type="RefSeq" id="WP_156742548.1">
    <property type="nucleotide sequence ID" value="NZ_CACRYJ010000058.1"/>
</dbReference>
<evidence type="ECO:0000313" key="2">
    <source>
        <dbReference type="Proteomes" id="UP000419743"/>
    </source>
</evidence>
<name>A0A7M4DP21_9MICO</name>
<proteinExistence type="predicted"/>
<reference evidence="1 2" key="1">
    <citation type="submission" date="2019-11" db="EMBL/GenBank/DDBJ databases">
        <authorList>
            <person name="Criscuolo A."/>
        </authorList>
    </citation>
    <scope>NUCLEOTIDE SEQUENCE [LARGE SCALE GENOMIC DNA]</scope>
    <source>
        <strain evidence="1">CIP111667</strain>
    </source>
</reference>
<keyword evidence="2" id="KW-1185">Reference proteome</keyword>
<dbReference type="Proteomes" id="UP000419743">
    <property type="component" value="Unassembled WGS sequence"/>
</dbReference>
<accession>A0A7M4DP21</accession>
<dbReference type="InterPro" id="IPR019660">
    <property type="entry name" value="Put_sensory_transdc_reg_YbjN"/>
</dbReference>
<dbReference type="AlphaFoldDB" id="A0A7M4DP21"/>
<comment type="caution">
    <text evidence="1">The sequence shown here is derived from an EMBL/GenBank/DDBJ whole genome shotgun (WGS) entry which is preliminary data.</text>
</comment>
<sequence length="148" mass="15821">MSSPADLPASDWPYPISIERLRAHAQAQGFAVTPAGANGLRGVWGAYPFDIAIRVGDVSVLQVRGSYADPIPAAREADLVGFANDWHREHIWPTVFWSSDAQDRLAVRTLFVADFSGGATDEQFAEAVTLGLATSGQCLRALTSAFGS</sequence>
<evidence type="ECO:0000313" key="1">
    <source>
        <dbReference type="EMBL" id="VZO39207.1"/>
    </source>
</evidence>
<evidence type="ECO:0008006" key="3">
    <source>
        <dbReference type="Google" id="ProtNLM"/>
    </source>
</evidence>
<gene>
    <name evidence="1" type="ORF">HALOF300_03902</name>
</gene>
<organism evidence="1 2">
    <name type="scientific">Occultella aeris</name>
    <dbReference type="NCBI Taxonomy" id="2761496"/>
    <lineage>
        <taxon>Bacteria</taxon>
        <taxon>Bacillati</taxon>
        <taxon>Actinomycetota</taxon>
        <taxon>Actinomycetes</taxon>
        <taxon>Micrococcales</taxon>
        <taxon>Ruaniaceae</taxon>
        <taxon>Occultella</taxon>
    </lineage>
</organism>
<protein>
    <recommendedName>
        <fullName evidence="3">YbjN domain-containing protein</fullName>
    </recommendedName>
</protein>
<dbReference type="Pfam" id="PF10722">
    <property type="entry name" value="YbjN"/>
    <property type="match status" value="1"/>
</dbReference>